<feature type="domain" description="WRKY" evidence="8">
    <location>
        <begin position="493"/>
        <end position="558"/>
    </location>
</feature>
<dbReference type="Proteomes" id="UP000594263">
    <property type="component" value="Unplaced"/>
</dbReference>
<evidence type="ECO:0000313" key="10">
    <source>
        <dbReference type="Proteomes" id="UP000594263"/>
    </source>
</evidence>
<evidence type="ECO:0000256" key="6">
    <source>
        <dbReference type="ARBA" id="ARBA00023242"/>
    </source>
</evidence>
<feature type="domain" description="WRKY" evidence="8">
    <location>
        <begin position="297"/>
        <end position="361"/>
    </location>
</feature>
<feature type="region of interest" description="Disordered" evidence="7">
    <location>
        <begin position="33"/>
        <end position="65"/>
    </location>
</feature>
<evidence type="ECO:0000259" key="8">
    <source>
        <dbReference type="PROSITE" id="PS50811"/>
    </source>
</evidence>
<evidence type="ECO:0000256" key="3">
    <source>
        <dbReference type="ARBA" id="ARBA00023015"/>
    </source>
</evidence>
<dbReference type="GO" id="GO:0005634">
    <property type="term" value="C:nucleus"/>
    <property type="evidence" value="ECO:0007669"/>
    <property type="project" value="UniProtKB-SubCell"/>
</dbReference>
<feature type="compositionally biased region" description="Low complexity" evidence="7">
    <location>
        <begin position="48"/>
        <end position="58"/>
    </location>
</feature>
<feature type="compositionally biased region" description="Polar residues" evidence="7">
    <location>
        <begin position="233"/>
        <end position="246"/>
    </location>
</feature>
<feature type="region of interest" description="Disordered" evidence="7">
    <location>
        <begin position="429"/>
        <end position="463"/>
    </location>
</feature>
<keyword evidence="3" id="KW-0805">Transcription regulation</keyword>
<keyword evidence="2" id="KW-0677">Repeat</keyword>
<evidence type="ECO:0000256" key="1">
    <source>
        <dbReference type="ARBA" id="ARBA00004123"/>
    </source>
</evidence>
<evidence type="ECO:0000256" key="7">
    <source>
        <dbReference type="SAM" id="MobiDB-lite"/>
    </source>
</evidence>
<dbReference type="OMA" id="XKKVERS"/>
<keyword evidence="4" id="KW-0238">DNA-binding</keyword>
<proteinExistence type="predicted"/>
<dbReference type="FunFam" id="2.20.25.80:FF:000006">
    <property type="entry name" value="WRKY transcription factor"/>
    <property type="match status" value="1"/>
</dbReference>
<reference evidence="9" key="1">
    <citation type="submission" date="2021-01" db="UniProtKB">
        <authorList>
            <consortium name="EnsemblPlants"/>
        </authorList>
    </citation>
    <scope>IDENTIFICATION</scope>
</reference>
<dbReference type="Gene3D" id="2.20.25.80">
    <property type="entry name" value="WRKY domain"/>
    <property type="match status" value="2"/>
</dbReference>
<sequence length="705" mass="76944">MDEHAAAMMGDWVPPSPSPKAFFSSLLGGDEQISSGSIPHISDEARNGSSSFGSHHSSMGLEDNNANQRDISFDTDMLYSMLPSHKPSSRVGGLGDRIAARAGFNAPRLNTEIIRMPDAGEVKSPYLTIPSGISPTTLLESPIFLSNSLTQASPTTGKFPLIAFEDNRSSMLAGKSKEDLFVDGSAFAFKPHAEPSFSFLPGTTNIMSQAMNPQSFPKEVSAMSENIFQNSEQSQVNSHMCLSQSPTEKDLGERTAGSEIRGLDTISFTAEHSPPLDDQHDDEGDQRVSSDSYADGSAGSLEEDGYNWRKYGQKHVKGSEYPRSYLKCTHMNCLVKKKVERSHEGIVTEIIYKGAHNHPKPAANRRSSMTPNLFDDTHDQVGLENGAERDSVWSAARNGFEHNSEPGNPLSSLQMQHGAMLESVNAVDPSTTLSNDEEEDDRGTHGSVSVANDVVEEDESESKRRKIETYVAEIGGGATRAIREPRVVVQTTSDVDILDDGYRWRKYGQKVVKGNPNPRSYYKCTSAGCSVRKHVERASHDLKSVITTYEGKHNHDVPAARNSSRVNSAAAMGSQSQSIIPRNEPSQVTNMARYERPPHLSSFNLPMMQSLGPPPHGFPMGVNQSSLANMLIAGLGPGQNKFQGMPAHPYPMLQQQQQPQRDVNGMGFMMPKGEAQVEPNLDPNAYPSNGSSVYHQIINRLPLGP</sequence>
<dbReference type="InterPro" id="IPR003657">
    <property type="entry name" value="WRKY_dom"/>
</dbReference>
<dbReference type="GO" id="GO:0003700">
    <property type="term" value="F:DNA-binding transcription factor activity"/>
    <property type="evidence" value="ECO:0007669"/>
    <property type="project" value="InterPro"/>
</dbReference>
<dbReference type="SMART" id="SM00774">
    <property type="entry name" value="WRKY"/>
    <property type="match status" value="2"/>
</dbReference>
<dbReference type="AlphaFoldDB" id="A0A7N0TM80"/>
<keyword evidence="10" id="KW-1185">Reference proteome</keyword>
<dbReference type="GO" id="GO:0043565">
    <property type="term" value="F:sequence-specific DNA binding"/>
    <property type="evidence" value="ECO:0007669"/>
    <property type="project" value="InterPro"/>
</dbReference>
<keyword evidence="6" id="KW-0539">Nucleus</keyword>
<accession>A0A7N0TM80</accession>
<evidence type="ECO:0000313" key="9">
    <source>
        <dbReference type="EnsemblPlants" id="Kaladp0040s0101.1.v1.1"/>
    </source>
</evidence>
<dbReference type="Gramene" id="Kaladp0040s0101.1.v1.1">
    <property type="protein sequence ID" value="Kaladp0040s0101.1.v1.1"/>
    <property type="gene ID" value="Kaladp0040s0101.v1.1"/>
</dbReference>
<keyword evidence="5" id="KW-0804">Transcription</keyword>
<feature type="compositionally biased region" description="Low complexity" evidence="7">
    <location>
        <begin position="289"/>
        <end position="300"/>
    </location>
</feature>
<evidence type="ECO:0000256" key="4">
    <source>
        <dbReference type="ARBA" id="ARBA00023125"/>
    </source>
</evidence>
<dbReference type="SUPFAM" id="SSF118290">
    <property type="entry name" value="WRKY DNA-binding domain"/>
    <property type="match status" value="2"/>
</dbReference>
<evidence type="ECO:0000256" key="5">
    <source>
        <dbReference type="ARBA" id="ARBA00023163"/>
    </source>
</evidence>
<dbReference type="Pfam" id="PF03106">
    <property type="entry name" value="WRKY"/>
    <property type="match status" value="2"/>
</dbReference>
<dbReference type="FunFam" id="2.20.25.80:FF:000001">
    <property type="entry name" value="WRKY transcription factor 33"/>
    <property type="match status" value="1"/>
</dbReference>
<feature type="region of interest" description="Disordered" evidence="7">
    <location>
        <begin position="233"/>
        <end position="304"/>
    </location>
</feature>
<dbReference type="InterPro" id="IPR036576">
    <property type="entry name" value="WRKY_dom_sf"/>
</dbReference>
<dbReference type="InterPro" id="IPR044810">
    <property type="entry name" value="WRKY_plant"/>
</dbReference>
<dbReference type="EnsemblPlants" id="Kaladp0040s0101.1.v1.1">
    <property type="protein sequence ID" value="Kaladp0040s0101.1.v1.1"/>
    <property type="gene ID" value="Kaladp0040s0101.v1.1"/>
</dbReference>
<name>A0A7N0TM80_KALFE</name>
<dbReference type="PANTHER" id="PTHR31221:SF318">
    <property type="entry name" value="WRKY TRANSCRIPTION FACTOR 2-RELATED"/>
    <property type="match status" value="1"/>
</dbReference>
<dbReference type="PROSITE" id="PS50811">
    <property type="entry name" value="WRKY"/>
    <property type="match status" value="2"/>
</dbReference>
<protein>
    <recommendedName>
        <fullName evidence="8">WRKY domain-containing protein</fullName>
    </recommendedName>
</protein>
<dbReference type="PANTHER" id="PTHR31221">
    <property type="entry name" value="WRKY TRANSCRIPTION FACTOR PROTEIN 1-RELATED"/>
    <property type="match status" value="1"/>
</dbReference>
<comment type="subcellular location">
    <subcellularLocation>
        <location evidence="1">Nucleus</location>
    </subcellularLocation>
</comment>
<evidence type="ECO:0000256" key="2">
    <source>
        <dbReference type="ARBA" id="ARBA00022737"/>
    </source>
</evidence>
<organism evidence="9 10">
    <name type="scientific">Kalanchoe fedtschenkoi</name>
    <name type="common">Lavender scallops</name>
    <name type="synonym">South American air plant</name>
    <dbReference type="NCBI Taxonomy" id="63787"/>
    <lineage>
        <taxon>Eukaryota</taxon>
        <taxon>Viridiplantae</taxon>
        <taxon>Streptophyta</taxon>
        <taxon>Embryophyta</taxon>
        <taxon>Tracheophyta</taxon>
        <taxon>Spermatophyta</taxon>
        <taxon>Magnoliopsida</taxon>
        <taxon>eudicotyledons</taxon>
        <taxon>Gunneridae</taxon>
        <taxon>Pentapetalae</taxon>
        <taxon>Saxifragales</taxon>
        <taxon>Crassulaceae</taxon>
        <taxon>Kalanchoe</taxon>
    </lineage>
</organism>